<protein>
    <submittedName>
        <fullName evidence="1">Uncharacterized protein</fullName>
    </submittedName>
</protein>
<dbReference type="AlphaFoldDB" id="W4S2C8"/>
<dbReference type="Proteomes" id="UP000019143">
    <property type="component" value="Unassembled WGS sequence"/>
</dbReference>
<comment type="caution">
    <text evidence="1">The sequence shown here is derived from an EMBL/GenBank/DDBJ whole genome shotgun (WGS) entry which is preliminary data.</text>
</comment>
<reference evidence="1 2" key="1">
    <citation type="submission" date="2014-01" db="EMBL/GenBank/DDBJ databases">
        <title>Genome sequence and analysis of Xanthomonas arboricola pv. pruni.</title>
        <authorList>
            <person name="Fujikawa T."/>
            <person name="Nakazono-Nagaoka E."/>
        </authorList>
    </citation>
    <scope>NUCLEOTIDE SEQUENCE [LARGE SCALE GENOMIC DNA]</scope>
    <source>
        <strain evidence="2">MAFF 311562</strain>
    </source>
</reference>
<proteinExistence type="predicted"/>
<evidence type="ECO:0000313" key="1">
    <source>
        <dbReference type="EMBL" id="GAE50527.1"/>
    </source>
</evidence>
<gene>
    <name evidence="1" type="ORF">XPU_2059</name>
</gene>
<organism evidence="1 2">
    <name type="scientific">Xanthomonas arboricola pv. pruni str. MAFF 311562</name>
    <dbReference type="NCBI Taxonomy" id="1414836"/>
    <lineage>
        <taxon>Bacteria</taxon>
        <taxon>Pseudomonadati</taxon>
        <taxon>Pseudomonadota</taxon>
        <taxon>Gammaproteobacteria</taxon>
        <taxon>Lysobacterales</taxon>
        <taxon>Lysobacteraceae</taxon>
        <taxon>Xanthomonas</taxon>
    </lineage>
</organism>
<feature type="non-terminal residue" evidence="1">
    <location>
        <position position="66"/>
    </location>
</feature>
<dbReference type="EMBL" id="BAVB01000258">
    <property type="protein sequence ID" value="GAE50527.1"/>
    <property type="molecule type" value="Genomic_DNA"/>
</dbReference>
<name>W4S2C8_9XANT</name>
<sequence length="66" mass="7266">MCGDDAIKQTMCIAQERLAREDACLWQETLAAALELTAELVQRTSCSACNHAHRPSRLAVARPPSR</sequence>
<evidence type="ECO:0000313" key="2">
    <source>
        <dbReference type="Proteomes" id="UP000019143"/>
    </source>
</evidence>
<accession>W4S2C8</accession>